<accession>X0RYF4</accession>
<dbReference type="AlphaFoldDB" id="X0RYF4"/>
<dbReference type="GO" id="GO:0006259">
    <property type="term" value="P:DNA metabolic process"/>
    <property type="evidence" value="ECO:0007669"/>
    <property type="project" value="InterPro"/>
</dbReference>
<dbReference type="Pfam" id="PF03837">
    <property type="entry name" value="RecT"/>
    <property type="match status" value="1"/>
</dbReference>
<comment type="caution">
    <text evidence="2">The sequence shown here is derived from an EMBL/GenBank/DDBJ whole genome shotgun (WGS) entry which is preliminary data.</text>
</comment>
<evidence type="ECO:0008006" key="3">
    <source>
        <dbReference type="Google" id="ProtNLM"/>
    </source>
</evidence>
<evidence type="ECO:0000256" key="1">
    <source>
        <dbReference type="SAM" id="MobiDB-lite"/>
    </source>
</evidence>
<feature type="compositionally biased region" description="Polar residues" evidence="1">
    <location>
        <begin position="202"/>
        <end position="211"/>
    </location>
</feature>
<protein>
    <recommendedName>
        <fullName evidence="3">Phage recombination protein Bet</fullName>
    </recommendedName>
</protein>
<gene>
    <name evidence="2" type="ORF">S01H1_13185</name>
</gene>
<dbReference type="GO" id="GO:0003677">
    <property type="term" value="F:DNA binding"/>
    <property type="evidence" value="ECO:0007669"/>
    <property type="project" value="InterPro"/>
</dbReference>
<dbReference type="EMBL" id="BARS01006798">
    <property type="protein sequence ID" value="GAF73864.1"/>
    <property type="molecule type" value="Genomic_DNA"/>
</dbReference>
<sequence length="211" mass="24383">MTNEQKNQLTTLVDKTLEIVDKKHMDIFNRNYLSMLYAEHEGLNPKYILNFIMKAQLAGADPRKNDVYLIERWTKNGPVGTVVFSYNFMLSQALQTGEYKGIQVKSAKENVFDPHNCEEKEMLVATALVRRDDVETEYKARWNEYNNPKNPQFKAKPYLMLEKCAIAGALRRAFPESLSNVFIEDEIRGDVPTKDEEAATDLTKQFTTEEE</sequence>
<reference evidence="2" key="1">
    <citation type="journal article" date="2014" name="Front. Microbiol.">
        <title>High frequency of phylogenetically diverse reductive dehalogenase-homologous genes in deep subseafloor sedimentary metagenomes.</title>
        <authorList>
            <person name="Kawai M."/>
            <person name="Futagami T."/>
            <person name="Toyoda A."/>
            <person name="Takaki Y."/>
            <person name="Nishi S."/>
            <person name="Hori S."/>
            <person name="Arai W."/>
            <person name="Tsubouchi T."/>
            <person name="Morono Y."/>
            <person name="Uchiyama I."/>
            <person name="Ito T."/>
            <person name="Fujiyama A."/>
            <person name="Inagaki F."/>
            <person name="Takami H."/>
        </authorList>
    </citation>
    <scope>NUCLEOTIDE SEQUENCE</scope>
    <source>
        <strain evidence="2">Expedition CK06-06</strain>
    </source>
</reference>
<dbReference type="InterPro" id="IPR018330">
    <property type="entry name" value="RecT_fam"/>
</dbReference>
<proteinExistence type="predicted"/>
<name>X0RYF4_9ZZZZ</name>
<feature type="region of interest" description="Disordered" evidence="1">
    <location>
        <begin position="192"/>
        <end position="211"/>
    </location>
</feature>
<evidence type="ECO:0000313" key="2">
    <source>
        <dbReference type="EMBL" id="GAF73864.1"/>
    </source>
</evidence>
<organism evidence="2">
    <name type="scientific">marine sediment metagenome</name>
    <dbReference type="NCBI Taxonomy" id="412755"/>
    <lineage>
        <taxon>unclassified sequences</taxon>
        <taxon>metagenomes</taxon>
        <taxon>ecological metagenomes</taxon>
    </lineage>
</organism>